<sequence>MKNTKTIILLVLMILLSLFSGISINRNWGFIYQFEFIDFLQLREREFKDYLIWGIIIVSHVGIISLPFLVKTSYFKKVLLYFPLVYLLGYLLLEAGFFMLLIPFMIVWIVTIVYHRKTEKNLAS</sequence>
<feature type="transmembrane region" description="Helical" evidence="1">
    <location>
        <begin position="6"/>
        <end position="24"/>
    </location>
</feature>
<dbReference type="RefSeq" id="WP_190326262.1">
    <property type="nucleotide sequence ID" value="NZ_CP061171.1"/>
</dbReference>
<reference evidence="2 3" key="1">
    <citation type="submission" date="2020-09" db="EMBL/GenBank/DDBJ databases">
        <title>Pedobacter sp. SW-16 isolated from soil near Yeocheon.</title>
        <authorList>
            <person name="Im H.S."/>
            <person name="Joung Y."/>
            <person name="Lee S.-S."/>
        </authorList>
    </citation>
    <scope>NUCLEOTIDE SEQUENCE [LARGE SCALE GENOMIC DNA]</scope>
    <source>
        <strain evidence="2 3">SW-16</strain>
    </source>
</reference>
<organism evidence="2 3">
    <name type="scientific">Pedobacter riviphilus</name>
    <dbReference type="NCBI Taxonomy" id="2766984"/>
    <lineage>
        <taxon>Bacteria</taxon>
        <taxon>Pseudomonadati</taxon>
        <taxon>Bacteroidota</taxon>
        <taxon>Sphingobacteriia</taxon>
        <taxon>Sphingobacteriales</taxon>
        <taxon>Sphingobacteriaceae</taxon>
        <taxon>Pedobacter</taxon>
    </lineage>
</organism>
<name>A0ABX6TDG5_9SPHI</name>
<gene>
    <name evidence="2" type="ORF">H9N25_13660</name>
</gene>
<feature type="transmembrane region" description="Helical" evidence="1">
    <location>
        <begin position="90"/>
        <end position="114"/>
    </location>
</feature>
<evidence type="ECO:0000256" key="1">
    <source>
        <dbReference type="SAM" id="Phobius"/>
    </source>
</evidence>
<proteinExistence type="predicted"/>
<evidence type="ECO:0000313" key="2">
    <source>
        <dbReference type="EMBL" id="QNR83023.1"/>
    </source>
</evidence>
<accession>A0ABX6TDG5</accession>
<dbReference type="Proteomes" id="UP000516439">
    <property type="component" value="Chromosome"/>
</dbReference>
<keyword evidence="1" id="KW-0472">Membrane</keyword>
<keyword evidence="1" id="KW-0812">Transmembrane</keyword>
<protein>
    <submittedName>
        <fullName evidence="2">Uncharacterized protein</fullName>
    </submittedName>
</protein>
<dbReference type="EMBL" id="CP061171">
    <property type="protein sequence ID" value="QNR83023.1"/>
    <property type="molecule type" value="Genomic_DNA"/>
</dbReference>
<feature type="transmembrane region" description="Helical" evidence="1">
    <location>
        <begin position="50"/>
        <end position="70"/>
    </location>
</feature>
<evidence type="ECO:0000313" key="3">
    <source>
        <dbReference type="Proteomes" id="UP000516439"/>
    </source>
</evidence>
<keyword evidence="1" id="KW-1133">Transmembrane helix</keyword>
<keyword evidence="3" id="KW-1185">Reference proteome</keyword>